<reference evidence="1 2" key="1">
    <citation type="submission" date="2017-04" db="EMBL/GenBank/DDBJ databases">
        <title>Novel microbial lineages endemic to geothermal iron-oxide mats fill important gaps in the evolutionary history of Archaea.</title>
        <authorList>
            <person name="Jay Z.J."/>
            <person name="Beam J.P."/>
            <person name="Dlakic M."/>
            <person name="Rusch D.B."/>
            <person name="Kozubal M.A."/>
            <person name="Inskeep W.P."/>
        </authorList>
    </citation>
    <scope>NUCLEOTIDE SEQUENCE [LARGE SCALE GENOMIC DNA]</scope>
    <source>
        <strain evidence="1">OSP_D</strain>
    </source>
</reference>
<protein>
    <submittedName>
        <fullName evidence="1">Uncharacterized protein</fullName>
    </submittedName>
</protein>
<gene>
    <name evidence="1" type="ORF">B9Q03_10825</name>
</gene>
<dbReference type="AlphaFoldDB" id="A0A2R6ALL4"/>
<dbReference type="Proteomes" id="UP000240322">
    <property type="component" value="Unassembled WGS sequence"/>
</dbReference>
<dbReference type="EMBL" id="NEXE01000172">
    <property type="protein sequence ID" value="PSN87284.1"/>
    <property type="molecule type" value="Genomic_DNA"/>
</dbReference>
<evidence type="ECO:0000313" key="2">
    <source>
        <dbReference type="Proteomes" id="UP000240322"/>
    </source>
</evidence>
<evidence type="ECO:0000313" key="1">
    <source>
        <dbReference type="EMBL" id="PSN87284.1"/>
    </source>
</evidence>
<accession>A0A2R6ALL4</accession>
<comment type="caution">
    <text evidence="1">The sequence shown here is derived from an EMBL/GenBank/DDBJ whole genome shotgun (WGS) entry which is preliminary data.</text>
</comment>
<sequence>MKASWAFWFAAALIAMYAFAVLFYPTLPHFPPSPYPVSPPANPTLPSGPTEKANWSFPLPSVLEAASSLTVNVNNLTGYGPFVPVFREDPLGIPMKEAMVEVLGLSADQISPAAFWSASNLAGYVDATYDGRNATYYVSPFPLDPANLSIAGYNLSLTFYGFSARPFHYKYPPSANISLTDEKLNEMISVSEYVVTEEQTGYTVVFYYAGTVSLNVPINIYNGSDPCLFVSKNGGGVQKVGCGGSVIDSMQVSANTYAGVFGSETDSGVVNDSITWNGTLIRREWVMGSWTLSSEPNITLGSGPCLEQPNETCTYEYYQIAGSFTSSVSQPPKWVFHHAPESLVYANNYAEGYIDGPAYYYGVARSLSSYIREKGGGDYSPWEAVVLMGEVGLSMNVTNANLSYEQALLSKKGNQSVVAAQQLLVSQYLFPTNWTKGFFANKTHLFGFFVPSPYPASVVEGEPNLSLSSGGFAVMLDATNNESLPFGVWWGFYRPAPYDGEVLTFREYAFPFPRVPFAFVGAVSQSRVTSLNRNAA</sequence>
<proteinExistence type="predicted"/>
<name>A0A2R6ALL4_9ARCH</name>
<organism evidence="1 2">
    <name type="scientific">Candidatus Marsarchaeota G2 archaeon OSP_D</name>
    <dbReference type="NCBI Taxonomy" id="1978157"/>
    <lineage>
        <taxon>Archaea</taxon>
        <taxon>Candidatus Marsarchaeota</taxon>
        <taxon>Candidatus Marsarchaeota group 2</taxon>
    </lineage>
</organism>